<protein>
    <recommendedName>
        <fullName evidence="3">ABM domain-containing protein</fullName>
    </recommendedName>
</protein>
<dbReference type="AlphaFoldDB" id="A0A9W4HVD2"/>
<evidence type="ECO:0000313" key="1">
    <source>
        <dbReference type="EMBL" id="CAG8132881.1"/>
    </source>
</evidence>
<dbReference type="EMBL" id="CAJVOS010000027">
    <property type="protein sequence ID" value="CAG8132881.1"/>
    <property type="molecule type" value="Genomic_DNA"/>
</dbReference>
<dbReference type="OrthoDB" id="3542212at2759"/>
<organism evidence="1 2">
    <name type="scientific">Penicillium olsonii</name>
    <dbReference type="NCBI Taxonomy" id="99116"/>
    <lineage>
        <taxon>Eukaryota</taxon>
        <taxon>Fungi</taxon>
        <taxon>Dikarya</taxon>
        <taxon>Ascomycota</taxon>
        <taxon>Pezizomycotina</taxon>
        <taxon>Eurotiomycetes</taxon>
        <taxon>Eurotiomycetidae</taxon>
        <taxon>Eurotiales</taxon>
        <taxon>Aspergillaceae</taxon>
        <taxon>Penicillium</taxon>
    </lineage>
</organism>
<evidence type="ECO:0000313" key="2">
    <source>
        <dbReference type="Proteomes" id="UP001153618"/>
    </source>
</evidence>
<keyword evidence="2" id="KW-1185">Reference proteome</keyword>
<name>A0A9W4HVD2_PENOL</name>
<dbReference type="Proteomes" id="UP001153618">
    <property type="component" value="Unassembled WGS sequence"/>
</dbReference>
<dbReference type="PANTHER" id="PTHR42052">
    <property type="entry name" value="ABM DOMAIN-CONTAINING PROTEIN"/>
    <property type="match status" value="1"/>
</dbReference>
<comment type="caution">
    <text evidence="1">The sequence shown here is derived from an EMBL/GenBank/DDBJ whole genome shotgun (WGS) entry which is preliminary data.</text>
</comment>
<accession>A0A9W4HVD2</accession>
<sequence length="202" mass="23212">MAVTEVALIRLKSDLPPTAKANLLEAQKAQEDYSKHAVHFLNQTTDRSFYYLVGGWESVEKHTHEWIQSETNQRLLGLLGQDFDVCWMFHLDIDPSVSKLPLDAPVIMISRYFVEADKKDVFDAAFKASEPQLAARTAPFSYCGGWRIDRDGEGEEFVLFSGWPKTQDQFEFAESAEFMQLGKIKDWVRGAEIKNTRLENWE</sequence>
<evidence type="ECO:0008006" key="3">
    <source>
        <dbReference type="Google" id="ProtNLM"/>
    </source>
</evidence>
<proteinExistence type="predicted"/>
<gene>
    <name evidence="1" type="ORF">POLS_LOCUS5565</name>
</gene>
<dbReference type="Gene3D" id="3.30.70.100">
    <property type="match status" value="2"/>
</dbReference>
<reference evidence="1" key="1">
    <citation type="submission" date="2021-07" db="EMBL/GenBank/DDBJ databases">
        <authorList>
            <person name="Branca A.L. A."/>
        </authorList>
    </citation>
    <scope>NUCLEOTIDE SEQUENCE</scope>
</reference>
<dbReference type="PANTHER" id="PTHR42052:SF1">
    <property type="entry name" value="ABM DOMAIN-CONTAINING PROTEIN"/>
    <property type="match status" value="1"/>
</dbReference>